<accession>A0A833XZG1</accession>
<dbReference type="InterPro" id="IPR041577">
    <property type="entry name" value="RT_RNaseH_2"/>
</dbReference>
<proteinExistence type="predicted"/>
<dbReference type="InterPro" id="IPR051320">
    <property type="entry name" value="Viral_Replic_Matur_Polypro"/>
</dbReference>
<dbReference type="InterPro" id="IPR043128">
    <property type="entry name" value="Rev_trsase/Diguanyl_cyclase"/>
</dbReference>
<evidence type="ECO:0000313" key="2">
    <source>
        <dbReference type="EMBL" id="KAF5475403.1"/>
    </source>
</evidence>
<dbReference type="Gramene" id="Jr03_17170_p1">
    <property type="protein sequence ID" value="cds.Jr03_17170_p1"/>
    <property type="gene ID" value="Jr03_17170"/>
</dbReference>
<reference evidence="2" key="1">
    <citation type="submission" date="2015-10" db="EMBL/GenBank/DDBJ databases">
        <authorList>
            <person name="Martinez-Garcia P.J."/>
            <person name="Crepeau M.W."/>
            <person name="Puiu D."/>
            <person name="Gonzalez-Ibeas D."/>
            <person name="Whalen J."/>
            <person name="Stevens K."/>
            <person name="Paul R."/>
            <person name="Butterfield T."/>
            <person name="Britton M."/>
            <person name="Reagan R."/>
            <person name="Chakraborty S."/>
            <person name="Walawage S.L."/>
            <person name="Vasquez-Gross H.A."/>
            <person name="Cardeno C."/>
            <person name="Famula R."/>
            <person name="Pratt K."/>
            <person name="Kuruganti S."/>
            <person name="Aradhya M.K."/>
            <person name="Leslie C.A."/>
            <person name="Dandekar A.M."/>
            <person name="Salzberg S.L."/>
            <person name="Wegrzyn J.L."/>
            <person name="Langley C.H."/>
            <person name="Neale D.B."/>
        </authorList>
    </citation>
    <scope>NUCLEOTIDE SEQUENCE</scope>
    <source>
        <tissue evidence="2">Leaves</tissue>
    </source>
</reference>
<dbReference type="AlphaFoldDB" id="A0A833XZG1"/>
<dbReference type="PANTHER" id="PTHR33064:SF40">
    <property type="entry name" value="REVERSE TRANSCRIPTASE_RETROTRANSPOSON-DERIVED PROTEIN RNASE H-LIKE DOMAIN-CONTAINING PROTEIN"/>
    <property type="match status" value="1"/>
</dbReference>
<organism evidence="2 3">
    <name type="scientific">Juglans regia</name>
    <name type="common">English walnut</name>
    <dbReference type="NCBI Taxonomy" id="51240"/>
    <lineage>
        <taxon>Eukaryota</taxon>
        <taxon>Viridiplantae</taxon>
        <taxon>Streptophyta</taxon>
        <taxon>Embryophyta</taxon>
        <taxon>Tracheophyta</taxon>
        <taxon>Spermatophyta</taxon>
        <taxon>Magnoliopsida</taxon>
        <taxon>eudicotyledons</taxon>
        <taxon>Gunneridae</taxon>
        <taxon>Pentapetalae</taxon>
        <taxon>rosids</taxon>
        <taxon>fabids</taxon>
        <taxon>Fagales</taxon>
        <taxon>Juglandaceae</taxon>
        <taxon>Juglans</taxon>
    </lineage>
</organism>
<evidence type="ECO:0000313" key="3">
    <source>
        <dbReference type="Proteomes" id="UP000619265"/>
    </source>
</evidence>
<protein>
    <recommendedName>
        <fullName evidence="1">Reverse transcriptase/retrotransposon-derived protein RNase H-like domain-containing protein</fullName>
    </recommendedName>
</protein>
<name>A0A833XZG1_JUGRE</name>
<sequence length="134" mass="15476">MEKELEYLEHFISGEGVKVDQRKIKAMVDWPLPSDVSALRDFLGLIGYYRQFVKNYGLIAKPLTSLLKKENFAWTQEAREAFDELKRAMTTTPVLALPNFEKAFEVYTDASAEHHIIAKSNPQFGNHLPYWDLP</sequence>
<dbReference type="SUPFAM" id="SSF56672">
    <property type="entry name" value="DNA/RNA polymerases"/>
    <property type="match status" value="1"/>
</dbReference>
<dbReference type="FunFam" id="3.30.70.270:FF:000020">
    <property type="entry name" value="Transposon Tf2-6 polyprotein-like Protein"/>
    <property type="match status" value="1"/>
</dbReference>
<dbReference type="EMBL" id="LIHL02000003">
    <property type="protein sequence ID" value="KAF5475403.1"/>
    <property type="molecule type" value="Genomic_DNA"/>
</dbReference>
<feature type="domain" description="Reverse transcriptase/retrotransposon-derived protein RNase H-like" evidence="1">
    <location>
        <begin position="74"/>
        <end position="112"/>
    </location>
</feature>
<dbReference type="Proteomes" id="UP000619265">
    <property type="component" value="Unassembled WGS sequence"/>
</dbReference>
<dbReference type="InterPro" id="IPR043502">
    <property type="entry name" value="DNA/RNA_pol_sf"/>
</dbReference>
<evidence type="ECO:0000259" key="1">
    <source>
        <dbReference type="Pfam" id="PF17919"/>
    </source>
</evidence>
<reference evidence="2" key="2">
    <citation type="submission" date="2020-03" db="EMBL/GenBank/DDBJ databases">
        <title>Walnut 2.0.</title>
        <authorList>
            <person name="Marrano A."/>
            <person name="Britton M."/>
            <person name="Zimin A.V."/>
            <person name="Zaini P.A."/>
            <person name="Workman R."/>
            <person name="Puiu D."/>
            <person name="Bianco L."/>
            <person name="Allen B.J."/>
            <person name="Troggio M."/>
            <person name="Leslie C.A."/>
            <person name="Timp W."/>
            <person name="Dendekar A."/>
            <person name="Salzberg S.L."/>
            <person name="Neale D.B."/>
        </authorList>
    </citation>
    <scope>NUCLEOTIDE SEQUENCE</scope>
    <source>
        <tissue evidence="2">Leaves</tissue>
    </source>
</reference>
<comment type="caution">
    <text evidence="2">The sequence shown here is derived from an EMBL/GenBank/DDBJ whole genome shotgun (WGS) entry which is preliminary data.</text>
</comment>
<dbReference type="PANTHER" id="PTHR33064">
    <property type="entry name" value="POL PROTEIN"/>
    <property type="match status" value="1"/>
</dbReference>
<dbReference type="Pfam" id="PF17919">
    <property type="entry name" value="RT_RNaseH_2"/>
    <property type="match status" value="1"/>
</dbReference>
<gene>
    <name evidence="2" type="ORF">F2P56_007209</name>
</gene>
<dbReference type="Gene3D" id="3.30.70.270">
    <property type="match status" value="1"/>
</dbReference>